<dbReference type="GO" id="GO:0008139">
    <property type="term" value="F:nuclear localization sequence binding"/>
    <property type="evidence" value="ECO:0007669"/>
    <property type="project" value="TreeGrafter"/>
</dbReference>
<proteinExistence type="predicted"/>
<keyword evidence="6" id="KW-1185">Reference proteome</keyword>
<gene>
    <name evidence="5" type="ORF">J4Q44_G00034660</name>
</gene>
<name>A0AAN8MNR5_9TELE</name>
<comment type="caution">
    <text evidence="5">The sequence shown here is derived from an EMBL/GenBank/DDBJ whole genome shotgun (WGS) entry which is preliminary data.</text>
</comment>
<feature type="region of interest" description="Disordered" evidence="4">
    <location>
        <begin position="466"/>
        <end position="491"/>
    </location>
</feature>
<keyword evidence="2" id="KW-0813">Transport</keyword>
<sequence>MRRENNLERRQRLPSLTPPPVSTTPLLGFGAQFKKPEGAPTSLGFKVEPKALGSSSFAGSSDTTSTDTSSSAGFKFSSSTEGFRFGAAAASTPAAAEGKKDEALSMGAGFKFGVSGGISFGTAAAVSTESKPSDGGFSFGLSKPATHNHLLYFKPSCLYRERQWSFYRKQQQLICLGSWLRPSLLPWPHTRGQHIRESQEKDQDPFTFGKPDEKEASMSPKHLPSPFGKLADDSETPAAKAPKPSFSFGQSSTDATASKPAFGFMATPPLLPPPLPPVCLGPPAPLPQPLSPAPSTYLFGQSASSEATPAKSFLFGPNQDSLPAPAASLNPGPAQPFLFGSGPNTAAPSFTFGAAAPSTASSTAPSAAHAPFVFSPASSTGFGSGQAPTFGQGISQPNAPPDCVWFSNTVPLLCHSLPALCPCVFGQQANSTPAFGSSTPATPGGGFQFGGNSAFGTSSNSTGVFAFGGAPGGSPAPSATPSMAPQPSAPGGGFNFAAAPTFIGSTKSTTFTAAPAGQNSIARRKIKTAVRRKK</sequence>
<feature type="region of interest" description="Disordered" evidence="4">
    <location>
        <begin position="1"/>
        <end position="73"/>
    </location>
</feature>
<evidence type="ECO:0000256" key="2">
    <source>
        <dbReference type="ARBA" id="ARBA00022448"/>
    </source>
</evidence>
<dbReference type="GO" id="GO:0006405">
    <property type="term" value="P:RNA export from nucleus"/>
    <property type="evidence" value="ECO:0007669"/>
    <property type="project" value="TreeGrafter"/>
</dbReference>
<evidence type="ECO:0000256" key="4">
    <source>
        <dbReference type="SAM" id="MobiDB-lite"/>
    </source>
</evidence>
<feature type="compositionally biased region" description="Basic and acidic residues" evidence="4">
    <location>
        <begin position="1"/>
        <end position="11"/>
    </location>
</feature>
<feature type="compositionally biased region" description="Basic and acidic residues" evidence="4">
    <location>
        <begin position="194"/>
        <end position="216"/>
    </location>
</feature>
<evidence type="ECO:0000313" key="5">
    <source>
        <dbReference type="EMBL" id="KAK6327820.1"/>
    </source>
</evidence>
<dbReference type="PANTHER" id="PTHR23193:SF23">
    <property type="entry name" value="NUCLEAR PORE COMPLEX PROTEIN NUP153"/>
    <property type="match status" value="1"/>
</dbReference>
<dbReference type="GO" id="GO:0005643">
    <property type="term" value="C:nuclear pore"/>
    <property type="evidence" value="ECO:0007669"/>
    <property type="project" value="TreeGrafter"/>
</dbReference>
<comment type="subcellular location">
    <subcellularLocation>
        <location evidence="1">Nucleus</location>
    </subcellularLocation>
</comment>
<accession>A0AAN8MNR5</accession>
<feature type="compositionally biased region" description="Polar residues" evidence="4">
    <location>
        <begin position="509"/>
        <end position="521"/>
    </location>
</feature>
<feature type="compositionally biased region" description="Basic residues" evidence="4">
    <location>
        <begin position="522"/>
        <end position="534"/>
    </location>
</feature>
<organism evidence="5 6">
    <name type="scientific">Coregonus suidteri</name>
    <dbReference type="NCBI Taxonomy" id="861788"/>
    <lineage>
        <taxon>Eukaryota</taxon>
        <taxon>Metazoa</taxon>
        <taxon>Chordata</taxon>
        <taxon>Craniata</taxon>
        <taxon>Vertebrata</taxon>
        <taxon>Euteleostomi</taxon>
        <taxon>Actinopterygii</taxon>
        <taxon>Neopterygii</taxon>
        <taxon>Teleostei</taxon>
        <taxon>Protacanthopterygii</taxon>
        <taxon>Salmoniformes</taxon>
        <taxon>Salmonidae</taxon>
        <taxon>Coregoninae</taxon>
        <taxon>Coregonus</taxon>
    </lineage>
</organism>
<keyword evidence="3" id="KW-0539">Nucleus</keyword>
<feature type="region of interest" description="Disordered" evidence="4">
    <location>
        <begin position="509"/>
        <end position="534"/>
    </location>
</feature>
<feature type="compositionally biased region" description="Low complexity" evidence="4">
    <location>
        <begin position="473"/>
        <end position="486"/>
    </location>
</feature>
<dbReference type="Proteomes" id="UP001356427">
    <property type="component" value="Unassembled WGS sequence"/>
</dbReference>
<dbReference type="AlphaFoldDB" id="A0AAN8MNR5"/>
<reference evidence="5 6" key="1">
    <citation type="submission" date="2021-04" db="EMBL/GenBank/DDBJ databases">
        <authorList>
            <person name="De Guttry C."/>
            <person name="Zahm M."/>
            <person name="Klopp C."/>
            <person name="Cabau C."/>
            <person name="Louis A."/>
            <person name="Berthelot C."/>
            <person name="Parey E."/>
            <person name="Roest Crollius H."/>
            <person name="Montfort J."/>
            <person name="Robinson-Rechavi M."/>
            <person name="Bucao C."/>
            <person name="Bouchez O."/>
            <person name="Gislard M."/>
            <person name="Lluch J."/>
            <person name="Milhes M."/>
            <person name="Lampietro C."/>
            <person name="Lopez Roques C."/>
            <person name="Donnadieu C."/>
            <person name="Braasch I."/>
            <person name="Desvignes T."/>
            <person name="Postlethwait J."/>
            <person name="Bobe J."/>
            <person name="Wedekind C."/>
            <person name="Guiguen Y."/>
        </authorList>
    </citation>
    <scope>NUCLEOTIDE SEQUENCE [LARGE SCALE GENOMIC DNA]</scope>
    <source>
        <strain evidence="5">Cs_M1</strain>
        <tissue evidence="5">Blood</tissue>
    </source>
</reference>
<feature type="compositionally biased region" description="Low complexity" evidence="4">
    <location>
        <begin position="54"/>
        <end position="73"/>
    </location>
</feature>
<evidence type="ECO:0000256" key="3">
    <source>
        <dbReference type="ARBA" id="ARBA00023242"/>
    </source>
</evidence>
<dbReference type="EMBL" id="JAGTTL010000002">
    <property type="protein sequence ID" value="KAK6327820.1"/>
    <property type="molecule type" value="Genomic_DNA"/>
</dbReference>
<dbReference type="GO" id="GO:0017056">
    <property type="term" value="F:structural constituent of nuclear pore"/>
    <property type="evidence" value="ECO:0007669"/>
    <property type="project" value="TreeGrafter"/>
</dbReference>
<protein>
    <submittedName>
        <fullName evidence="5">Uncharacterized protein</fullName>
    </submittedName>
</protein>
<dbReference type="InterPro" id="IPR026054">
    <property type="entry name" value="Nucleoporin"/>
</dbReference>
<feature type="region of interest" description="Disordered" evidence="4">
    <location>
        <begin position="193"/>
        <end position="254"/>
    </location>
</feature>
<evidence type="ECO:0000313" key="6">
    <source>
        <dbReference type="Proteomes" id="UP001356427"/>
    </source>
</evidence>
<dbReference type="GO" id="GO:0006606">
    <property type="term" value="P:protein import into nucleus"/>
    <property type="evidence" value="ECO:0007669"/>
    <property type="project" value="TreeGrafter"/>
</dbReference>
<evidence type="ECO:0000256" key="1">
    <source>
        <dbReference type="ARBA" id="ARBA00004123"/>
    </source>
</evidence>
<dbReference type="PANTHER" id="PTHR23193">
    <property type="entry name" value="NUCLEAR PORE COMPLEX PROTEIN NUP"/>
    <property type="match status" value="1"/>
</dbReference>